<dbReference type="InterPro" id="IPR036390">
    <property type="entry name" value="WH_DNA-bd_sf"/>
</dbReference>
<sequence length="415" mass="44916">MELKVKNVKSAELKNMIIKRLYFDKALSCADMSELFDKSVPSISKAVNELMDEGFVVEQGYAPSSGGRRPLMYSLRHEAIYILTVAMDQLSTRIQIVDILNNPVAKTAITELKLLNNPSALQTLIDHINDYIFSTGIPVDKIAGIGIGMPGFINSTEGYNYTYLDSGDESLTSVITRETGVPTFIDNDSSLIALAEQKFGIAKARKDVMVINLGWGIGLGMIINGEIYRGHNGFAGEFSHIPLSEDGALCTCGKRGCLEAEASMLVVAEKAIQGIKKGHISSLKNIDINQSKMVGDAIMEAANNGDQFAIELLSDAGYKIGKALAILIHIMNPASIVLSGRGAVVGKILLAPIQQALNKYCIPRLANSTELLISDLGFNAELIGAAVLVMENFDKEIKNHLITTNQSSMEKTTKN</sequence>
<dbReference type="Gene3D" id="3.30.420.40">
    <property type="match status" value="2"/>
</dbReference>
<dbReference type="OrthoDB" id="9810372at2"/>
<dbReference type="InterPro" id="IPR043129">
    <property type="entry name" value="ATPase_NBD"/>
</dbReference>
<dbReference type="EMBL" id="LT629740">
    <property type="protein sequence ID" value="SDT51730.1"/>
    <property type="molecule type" value="Genomic_DNA"/>
</dbReference>
<keyword evidence="2" id="KW-0418">Kinase</keyword>
<dbReference type="InterPro" id="IPR036388">
    <property type="entry name" value="WH-like_DNA-bd_sf"/>
</dbReference>
<keyword evidence="2" id="KW-0808">Transferase</keyword>
<dbReference type="GO" id="GO:0016301">
    <property type="term" value="F:kinase activity"/>
    <property type="evidence" value="ECO:0007669"/>
    <property type="project" value="UniProtKB-KW"/>
</dbReference>
<comment type="similarity">
    <text evidence="1">Belongs to the ROK (NagC/XylR) family.</text>
</comment>
<dbReference type="Pfam" id="PF00480">
    <property type="entry name" value="ROK"/>
    <property type="match status" value="1"/>
</dbReference>
<dbReference type="PANTHER" id="PTHR18964:SF149">
    <property type="entry name" value="BIFUNCTIONAL UDP-N-ACETYLGLUCOSAMINE 2-EPIMERASE_N-ACETYLMANNOSAMINE KINASE"/>
    <property type="match status" value="1"/>
</dbReference>
<dbReference type="STRING" id="652787.SAMN05216490_3838"/>
<evidence type="ECO:0000313" key="3">
    <source>
        <dbReference type="Proteomes" id="UP000199679"/>
    </source>
</evidence>
<dbReference type="RefSeq" id="WP_091376673.1">
    <property type="nucleotide sequence ID" value="NZ_LT629740.1"/>
</dbReference>
<organism evidence="2 3">
    <name type="scientific">Mucilaginibacter mallensis</name>
    <dbReference type="NCBI Taxonomy" id="652787"/>
    <lineage>
        <taxon>Bacteria</taxon>
        <taxon>Pseudomonadati</taxon>
        <taxon>Bacteroidota</taxon>
        <taxon>Sphingobacteriia</taxon>
        <taxon>Sphingobacteriales</taxon>
        <taxon>Sphingobacteriaceae</taxon>
        <taxon>Mucilaginibacter</taxon>
    </lineage>
</organism>
<dbReference type="InterPro" id="IPR000600">
    <property type="entry name" value="ROK"/>
</dbReference>
<accession>A0A1H2B0D3</accession>
<proteinExistence type="inferred from homology"/>
<keyword evidence="3" id="KW-1185">Reference proteome</keyword>
<evidence type="ECO:0000313" key="2">
    <source>
        <dbReference type="EMBL" id="SDT51730.1"/>
    </source>
</evidence>
<reference evidence="2 3" key="1">
    <citation type="submission" date="2016-10" db="EMBL/GenBank/DDBJ databases">
        <authorList>
            <person name="de Groot N.N."/>
        </authorList>
    </citation>
    <scope>NUCLEOTIDE SEQUENCE [LARGE SCALE GENOMIC DNA]</scope>
    <source>
        <strain evidence="2 3">MP1X4</strain>
    </source>
</reference>
<evidence type="ECO:0000256" key="1">
    <source>
        <dbReference type="ARBA" id="ARBA00006479"/>
    </source>
</evidence>
<gene>
    <name evidence="2" type="ORF">SAMN05216490_3838</name>
</gene>
<dbReference type="SUPFAM" id="SSF53067">
    <property type="entry name" value="Actin-like ATPase domain"/>
    <property type="match status" value="1"/>
</dbReference>
<protein>
    <submittedName>
        <fullName evidence="2">Sugar kinase of the NBD/HSP70 family, may contain an N-terminal HTH domain</fullName>
    </submittedName>
</protein>
<dbReference type="Proteomes" id="UP000199679">
    <property type="component" value="Chromosome I"/>
</dbReference>
<dbReference type="Gene3D" id="1.10.10.10">
    <property type="entry name" value="Winged helix-like DNA-binding domain superfamily/Winged helix DNA-binding domain"/>
    <property type="match status" value="1"/>
</dbReference>
<name>A0A1H2B0D3_MUCMA</name>
<dbReference type="AlphaFoldDB" id="A0A1H2B0D3"/>
<dbReference type="PANTHER" id="PTHR18964">
    <property type="entry name" value="ROK (REPRESSOR, ORF, KINASE) FAMILY"/>
    <property type="match status" value="1"/>
</dbReference>
<dbReference type="SUPFAM" id="SSF46785">
    <property type="entry name" value="Winged helix' DNA-binding domain"/>
    <property type="match status" value="1"/>
</dbReference>